<dbReference type="EMBL" id="BAABAT010000170">
    <property type="protein sequence ID" value="GAA4264362.1"/>
    <property type="molecule type" value="Genomic_DNA"/>
</dbReference>
<dbReference type="Proteomes" id="UP001500620">
    <property type="component" value="Unassembled WGS sequence"/>
</dbReference>
<dbReference type="PANTHER" id="PTHR46637:SF1">
    <property type="entry name" value="BLL5188 PROTEIN"/>
    <property type="match status" value="1"/>
</dbReference>
<accession>A0ABP8DWL6</accession>
<sequence length="123" mass="14202">MTARFELTDAEWDLLRPLLPADPPRGGRWQDHRTVISGILFRERTGIPWRDLPARFGNWKTIYQRKRRWALDGTWQRIAEGLRLDADLDDGDDWTLGVDSSVVRAHQHAAGARHQPPADRSKP</sequence>
<reference evidence="3" key="1">
    <citation type="journal article" date="2019" name="Int. J. Syst. Evol. Microbiol.">
        <title>The Global Catalogue of Microorganisms (GCM) 10K type strain sequencing project: providing services to taxonomists for standard genome sequencing and annotation.</title>
        <authorList>
            <consortium name="The Broad Institute Genomics Platform"/>
            <consortium name="The Broad Institute Genome Sequencing Center for Infectious Disease"/>
            <person name="Wu L."/>
            <person name="Ma J."/>
        </authorList>
    </citation>
    <scope>NUCLEOTIDE SEQUENCE [LARGE SCALE GENOMIC DNA]</scope>
    <source>
        <strain evidence="3">JCM 17441</strain>
    </source>
</reference>
<evidence type="ECO:0000313" key="3">
    <source>
        <dbReference type="Proteomes" id="UP001500620"/>
    </source>
</evidence>
<evidence type="ECO:0000313" key="2">
    <source>
        <dbReference type="EMBL" id="GAA4264362.1"/>
    </source>
</evidence>
<evidence type="ECO:0000259" key="1">
    <source>
        <dbReference type="Pfam" id="PF13340"/>
    </source>
</evidence>
<gene>
    <name evidence="2" type="ORF">GCM10022255_117300</name>
</gene>
<feature type="domain" description="Insertion element IS402-like" evidence="1">
    <location>
        <begin position="7"/>
        <end position="78"/>
    </location>
</feature>
<dbReference type="InterPro" id="IPR052909">
    <property type="entry name" value="Transposase_6_like"/>
</dbReference>
<comment type="caution">
    <text evidence="2">The sequence shown here is derived from an EMBL/GenBank/DDBJ whole genome shotgun (WGS) entry which is preliminary data.</text>
</comment>
<dbReference type="Pfam" id="PF13340">
    <property type="entry name" value="DUF4096"/>
    <property type="match status" value="1"/>
</dbReference>
<dbReference type="InterPro" id="IPR025161">
    <property type="entry name" value="IS402-like_dom"/>
</dbReference>
<dbReference type="PANTHER" id="PTHR46637">
    <property type="entry name" value="TIS1421-TRANSPOSASE PROTEIN A"/>
    <property type="match status" value="1"/>
</dbReference>
<protein>
    <recommendedName>
        <fullName evidence="1">Insertion element IS402-like domain-containing protein</fullName>
    </recommendedName>
</protein>
<name>A0ABP8DWL6_9ACTN</name>
<organism evidence="2 3">
    <name type="scientific">Dactylosporangium darangshiense</name>
    <dbReference type="NCBI Taxonomy" id="579108"/>
    <lineage>
        <taxon>Bacteria</taxon>
        <taxon>Bacillati</taxon>
        <taxon>Actinomycetota</taxon>
        <taxon>Actinomycetes</taxon>
        <taxon>Micromonosporales</taxon>
        <taxon>Micromonosporaceae</taxon>
        <taxon>Dactylosporangium</taxon>
    </lineage>
</organism>
<keyword evidence="3" id="KW-1185">Reference proteome</keyword>
<proteinExistence type="predicted"/>
<dbReference type="NCBIfam" id="NF033580">
    <property type="entry name" value="transpos_IS5_3"/>
    <property type="match status" value="1"/>
</dbReference>